<name>A0A4Z0HQD7_MYCPR</name>
<dbReference type="RefSeq" id="WP_135360536.1">
    <property type="nucleotide sequence ID" value="NZ_JBLVUT010000001.1"/>
</dbReference>
<protein>
    <submittedName>
        <fullName evidence="1">Uncharacterized protein</fullName>
    </submittedName>
</protein>
<keyword evidence="2" id="KW-1185">Reference proteome</keyword>
<organism evidence="1 2">
    <name type="scientific">Mycolicibacterium peregrinum</name>
    <name type="common">Mycobacterium peregrinum</name>
    <dbReference type="NCBI Taxonomy" id="43304"/>
    <lineage>
        <taxon>Bacteria</taxon>
        <taxon>Bacillati</taxon>
        <taxon>Actinomycetota</taxon>
        <taxon>Actinomycetes</taxon>
        <taxon>Mycobacteriales</taxon>
        <taxon>Mycobacteriaceae</taxon>
        <taxon>Mycolicibacterium</taxon>
    </lineage>
</organism>
<sequence>MTRAQRSPAISIANSMTGVARGWTAKDAVFTPPATGPAIPSDHTRREGGIWRRTLAAVRTALAAVPRPDPKQPYYPPLREKFVEDSAMAREMWRL</sequence>
<gene>
    <name evidence="1" type="ORF">EJD98_17755</name>
</gene>
<evidence type="ECO:0000313" key="1">
    <source>
        <dbReference type="EMBL" id="TGB41016.1"/>
    </source>
</evidence>
<dbReference type="AlphaFoldDB" id="A0A4Z0HQD7"/>
<dbReference type="EMBL" id="RWKA01000009">
    <property type="protein sequence ID" value="TGB41016.1"/>
    <property type="molecule type" value="Genomic_DNA"/>
</dbReference>
<comment type="caution">
    <text evidence="1">The sequence shown here is derived from an EMBL/GenBank/DDBJ whole genome shotgun (WGS) entry which is preliminary data.</text>
</comment>
<proteinExistence type="predicted"/>
<dbReference type="Proteomes" id="UP000297792">
    <property type="component" value="Unassembled WGS sequence"/>
</dbReference>
<accession>A0A4Z0HQD7</accession>
<reference evidence="1 2" key="1">
    <citation type="submission" date="2018-12" db="EMBL/GenBank/DDBJ databases">
        <title>Draft genome sequences of Mycolicibacterium peregrinum isolated from a pig with lymphadenitis and from soil on the same Japanese pig farm.</title>
        <authorList>
            <person name="Komatsu T."/>
            <person name="Ohya K."/>
            <person name="Sawai K."/>
            <person name="Odoi J.O."/>
            <person name="Otsu K."/>
            <person name="Ota A."/>
            <person name="Ito T."/>
            <person name="Kawai M."/>
            <person name="Maruyama F."/>
        </authorList>
    </citation>
    <scope>NUCLEOTIDE SEQUENCE [LARGE SCALE GENOMIC DNA]</scope>
    <source>
        <strain evidence="1 2">138</strain>
    </source>
</reference>
<evidence type="ECO:0000313" key="2">
    <source>
        <dbReference type="Proteomes" id="UP000297792"/>
    </source>
</evidence>